<dbReference type="SMART" id="SM00257">
    <property type="entry name" value="LysM"/>
    <property type="match status" value="1"/>
</dbReference>
<keyword evidence="1" id="KW-0812">Transmembrane</keyword>
<dbReference type="InterPro" id="IPR036779">
    <property type="entry name" value="LysM_dom_sf"/>
</dbReference>
<organism evidence="4 5">
    <name type="scientific">Podospora australis</name>
    <dbReference type="NCBI Taxonomy" id="1536484"/>
    <lineage>
        <taxon>Eukaryota</taxon>
        <taxon>Fungi</taxon>
        <taxon>Dikarya</taxon>
        <taxon>Ascomycota</taxon>
        <taxon>Pezizomycotina</taxon>
        <taxon>Sordariomycetes</taxon>
        <taxon>Sordariomycetidae</taxon>
        <taxon>Sordariales</taxon>
        <taxon>Podosporaceae</taxon>
        <taxon>Podospora</taxon>
    </lineage>
</organism>
<evidence type="ECO:0000313" key="4">
    <source>
        <dbReference type="EMBL" id="KAK4185681.1"/>
    </source>
</evidence>
<keyword evidence="1" id="KW-0472">Membrane</keyword>
<keyword evidence="1" id="KW-1133">Transmembrane helix</keyword>
<keyword evidence="5" id="KW-1185">Reference proteome</keyword>
<feature type="signal peptide" evidence="2">
    <location>
        <begin position="1"/>
        <end position="18"/>
    </location>
</feature>
<protein>
    <recommendedName>
        <fullName evidence="3">LysM domain-containing protein</fullName>
    </recommendedName>
</protein>
<keyword evidence="2" id="KW-0732">Signal</keyword>
<name>A0AAN6WPM9_9PEZI</name>
<reference evidence="4" key="1">
    <citation type="journal article" date="2023" name="Mol. Phylogenet. Evol.">
        <title>Genome-scale phylogeny and comparative genomics of the fungal order Sordariales.</title>
        <authorList>
            <person name="Hensen N."/>
            <person name="Bonometti L."/>
            <person name="Westerberg I."/>
            <person name="Brannstrom I.O."/>
            <person name="Guillou S."/>
            <person name="Cros-Aarteil S."/>
            <person name="Calhoun S."/>
            <person name="Haridas S."/>
            <person name="Kuo A."/>
            <person name="Mondo S."/>
            <person name="Pangilinan J."/>
            <person name="Riley R."/>
            <person name="LaButti K."/>
            <person name="Andreopoulos B."/>
            <person name="Lipzen A."/>
            <person name="Chen C."/>
            <person name="Yan M."/>
            <person name="Daum C."/>
            <person name="Ng V."/>
            <person name="Clum A."/>
            <person name="Steindorff A."/>
            <person name="Ohm R.A."/>
            <person name="Martin F."/>
            <person name="Silar P."/>
            <person name="Natvig D.O."/>
            <person name="Lalanne C."/>
            <person name="Gautier V."/>
            <person name="Ament-Velasquez S.L."/>
            <person name="Kruys A."/>
            <person name="Hutchinson M.I."/>
            <person name="Powell A.J."/>
            <person name="Barry K."/>
            <person name="Miller A.N."/>
            <person name="Grigoriev I.V."/>
            <person name="Debuchy R."/>
            <person name="Gladieux P."/>
            <person name="Hiltunen Thoren M."/>
            <person name="Johannesson H."/>
        </authorList>
    </citation>
    <scope>NUCLEOTIDE SEQUENCE</scope>
    <source>
        <strain evidence="4">PSN309</strain>
    </source>
</reference>
<evidence type="ECO:0000256" key="1">
    <source>
        <dbReference type="SAM" id="Phobius"/>
    </source>
</evidence>
<feature type="transmembrane region" description="Helical" evidence="1">
    <location>
        <begin position="458"/>
        <end position="479"/>
    </location>
</feature>
<feature type="chain" id="PRO_5042923398" description="LysM domain-containing protein" evidence="2">
    <location>
        <begin position="19"/>
        <end position="483"/>
    </location>
</feature>
<dbReference type="Pfam" id="PF01476">
    <property type="entry name" value="LysM"/>
    <property type="match status" value="1"/>
</dbReference>
<feature type="domain" description="LysM" evidence="3">
    <location>
        <begin position="124"/>
        <end position="170"/>
    </location>
</feature>
<evidence type="ECO:0000259" key="3">
    <source>
        <dbReference type="PROSITE" id="PS51782"/>
    </source>
</evidence>
<dbReference type="CDD" id="cd00118">
    <property type="entry name" value="LysM"/>
    <property type="match status" value="1"/>
</dbReference>
<dbReference type="SUPFAM" id="SSF54106">
    <property type="entry name" value="LysM domain"/>
    <property type="match status" value="1"/>
</dbReference>
<gene>
    <name evidence="4" type="ORF">QBC35DRAFT_438828</name>
</gene>
<dbReference type="Proteomes" id="UP001302126">
    <property type="component" value="Unassembled WGS sequence"/>
</dbReference>
<dbReference type="Gene3D" id="3.10.350.10">
    <property type="entry name" value="LysM domain"/>
    <property type="match status" value="1"/>
</dbReference>
<dbReference type="AlphaFoldDB" id="A0AAN6WPM9"/>
<comment type="caution">
    <text evidence="4">The sequence shown here is derived from an EMBL/GenBank/DDBJ whole genome shotgun (WGS) entry which is preliminary data.</text>
</comment>
<evidence type="ECO:0000256" key="2">
    <source>
        <dbReference type="SAM" id="SignalP"/>
    </source>
</evidence>
<proteinExistence type="predicted"/>
<reference evidence="4" key="2">
    <citation type="submission" date="2023-05" db="EMBL/GenBank/DDBJ databases">
        <authorList>
            <consortium name="Lawrence Berkeley National Laboratory"/>
            <person name="Steindorff A."/>
            <person name="Hensen N."/>
            <person name="Bonometti L."/>
            <person name="Westerberg I."/>
            <person name="Brannstrom I.O."/>
            <person name="Guillou S."/>
            <person name="Cros-Aarteil S."/>
            <person name="Calhoun S."/>
            <person name="Haridas S."/>
            <person name="Kuo A."/>
            <person name="Mondo S."/>
            <person name="Pangilinan J."/>
            <person name="Riley R."/>
            <person name="Labutti K."/>
            <person name="Andreopoulos B."/>
            <person name="Lipzen A."/>
            <person name="Chen C."/>
            <person name="Yanf M."/>
            <person name="Daum C."/>
            <person name="Ng V."/>
            <person name="Clum A."/>
            <person name="Ohm R."/>
            <person name="Martin F."/>
            <person name="Silar P."/>
            <person name="Natvig D."/>
            <person name="Lalanne C."/>
            <person name="Gautier V."/>
            <person name="Ament-Velasquez S.L."/>
            <person name="Kruys A."/>
            <person name="Hutchinson M.I."/>
            <person name="Powell A.J."/>
            <person name="Barry K."/>
            <person name="Miller A.N."/>
            <person name="Grigoriev I.V."/>
            <person name="Debuchy R."/>
            <person name="Gladieux P."/>
            <person name="Thoren M.H."/>
            <person name="Johannesson H."/>
        </authorList>
    </citation>
    <scope>NUCLEOTIDE SEQUENCE</scope>
    <source>
        <strain evidence="4">PSN309</strain>
    </source>
</reference>
<evidence type="ECO:0000313" key="5">
    <source>
        <dbReference type="Proteomes" id="UP001302126"/>
    </source>
</evidence>
<accession>A0AAN6WPM9</accession>
<dbReference type="EMBL" id="MU864442">
    <property type="protein sequence ID" value="KAK4185681.1"/>
    <property type="molecule type" value="Genomic_DNA"/>
</dbReference>
<dbReference type="PROSITE" id="PS51782">
    <property type="entry name" value="LYSM"/>
    <property type="match status" value="1"/>
</dbReference>
<sequence length="483" mass="51605">MKFTFFSVPALLAGSVLAQTTVFVENTRICQANRLLRALTPEQAESGDILQALAFCSSYVYERRRTTTITQSVQLPGATTETTTVTTSSTTLPTSSVTVTTYSSSTSTSTTSATTAYPTVGCGRVHTVSLTDSCYTIYSQYGITFDLLRQYNPFIGPFCAELTVGQVLCVSVLVGATNPTSTSITTTTTSTTTTTLTPSTQTVPTFAKAKREEATAAACPARATAAAPAGVAIAWRGAPPSRLRGACRCLLYRDVQVQAQDTVIVTPTAVRASAIVTVDAFTSSSTQFILVLQYSTITVTTSQAITVTPATSFYTSTSTQVSVSTSIIPFPLQVDFRPFECRQDLGITLFSECCAGVGLVGELMVGINCNYNLDILTPATCDATRPVPLCCQELPVSCIPDECAKENKYADSMGLQHTARPRPSQRRNLYTRDCVAYPALIASRSDKKKVIHLSSTPFFAICVFFFPSLLSGGLGISVLGEKR</sequence>
<dbReference type="InterPro" id="IPR018392">
    <property type="entry name" value="LysM"/>
</dbReference>